<dbReference type="KEGG" id="faf:OE104_07935"/>
<organism evidence="1 2">
    <name type="scientific">Fervidibacillus albus</name>
    <dbReference type="NCBI Taxonomy" id="2980026"/>
    <lineage>
        <taxon>Bacteria</taxon>
        <taxon>Bacillati</taxon>
        <taxon>Bacillota</taxon>
        <taxon>Bacilli</taxon>
        <taxon>Bacillales</taxon>
        <taxon>Bacillaceae</taxon>
        <taxon>Fervidibacillus</taxon>
    </lineage>
</organism>
<accession>A0A9E8LSV7</accession>
<evidence type="ECO:0000313" key="1">
    <source>
        <dbReference type="EMBL" id="WAA08576.1"/>
    </source>
</evidence>
<keyword evidence="2" id="KW-1185">Reference proteome</keyword>
<protein>
    <submittedName>
        <fullName evidence="1">Uncharacterized protein</fullName>
    </submittedName>
</protein>
<dbReference type="EMBL" id="CP106878">
    <property type="protein sequence ID" value="WAA08576.1"/>
    <property type="molecule type" value="Genomic_DNA"/>
</dbReference>
<dbReference type="AlphaFoldDB" id="A0A9E8LSV7"/>
<reference evidence="1" key="1">
    <citation type="submission" date="2022-09" db="EMBL/GenBank/DDBJ databases">
        <title>Complete Genomes of Fervidibacillus albus and Fervidibacillus halotolerans isolated from tidal flat sediments.</title>
        <authorList>
            <person name="Kwon K.K."/>
            <person name="Yang S.-H."/>
            <person name="Park M.J."/>
            <person name="Oh H.-M."/>
        </authorList>
    </citation>
    <scope>NUCLEOTIDE SEQUENCE</scope>
    <source>
        <strain evidence="1">MEBiC13591</strain>
    </source>
</reference>
<sequence length="134" mass="15628">MSTKEIAAEFVQTIQTHFPNVKFKQPTENRSNRISIYVPNSKRNKRWMQVDWNKTVVNIAMDHLKGEISKETVESSEIPYGKLDGNHTRIILADNDDAVKLSIFINEPVDFKNQKFIGFLKEHFESYLRRVGET</sequence>
<gene>
    <name evidence="1" type="ORF">OE104_07935</name>
</gene>
<evidence type="ECO:0000313" key="2">
    <source>
        <dbReference type="Proteomes" id="UP001164718"/>
    </source>
</evidence>
<proteinExistence type="predicted"/>
<dbReference type="RefSeq" id="WP_275416354.1">
    <property type="nucleotide sequence ID" value="NZ_CP106878.1"/>
</dbReference>
<name>A0A9E8LSV7_9BACI</name>
<dbReference type="Proteomes" id="UP001164718">
    <property type="component" value="Chromosome"/>
</dbReference>